<evidence type="ECO:0000256" key="4">
    <source>
        <dbReference type="SAM" id="SignalP"/>
    </source>
</evidence>
<keyword evidence="3 4" id="KW-0732">Signal</keyword>
<accession>A0ABV6D636</accession>
<dbReference type="Gene3D" id="3.40.190.10">
    <property type="entry name" value="Periplasmic binding protein-like II"/>
    <property type="match status" value="1"/>
</dbReference>
<comment type="subcellular location">
    <subcellularLocation>
        <location evidence="1">Periplasm</location>
    </subcellularLocation>
</comment>
<dbReference type="Gene3D" id="3.10.105.10">
    <property type="entry name" value="Dipeptide-binding Protein, Domain 3"/>
    <property type="match status" value="1"/>
</dbReference>
<dbReference type="SUPFAM" id="SSF53850">
    <property type="entry name" value="Periplasmic binding protein-like II"/>
    <property type="match status" value="1"/>
</dbReference>
<dbReference type="Gene3D" id="3.90.76.10">
    <property type="entry name" value="Dipeptide-binding Protein, Domain 1"/>
    <property type="match status" value="1"/>
</dbReference>
<evidence type="ECO:0000259" key="5">
    <source>
        <dbReference type="Pfam" id="PF00496"/>
    </source>
</evidence>
<gene>
    <name evidence="6" type="ORF">ACFFJ2_06660</name>
</gene>
<feature type="chain" id="PRO_5047184246" evidence="4">
    <location>
        <begin position="23"/>
        <end position="498"/>
    </location>
</feature>
<feature type="domain" description="Solute-binding protein family 5" evidence="5">
    <location>
        <begin position="71"/>
        <end position="418"/>
    </location>
</feature>
<dbReference type="InterPro" id="IPR039424">
    <property type="entry name" value="SBP_5"/>
</dbReference>
<dbReference type="InterPro" id="IPR000914">
    <property type="entry name" value="SBP_5_dom"/>
</dbReference>
<dbReference type="PIRSF" id="PIRSF002741">
    <property type="entry name" value="MppA"/>
    <property type="match status" value="1"/>
</dbReference>
<proteinExistence type="inferred from homology"/>
<dbReference type="PANTHER" id="PTHR30290:SF38">
    <property type="entry name" value="D,D-DIPEPTIDE-BINDING PERIPLASMIC PROTEIN DDPA-RELATED"/>
    <property type="match status" value="1"/>
</dbReference>
<dbReference type="RefSeq" id="WP_261519081.1">
    <property type="nucleotide sequence ID" value="NZ_JAODNW010000002.1"/>
</dbReference>
<evidence type="ECO:0000256" key="1">
    <source>
        <dbReference type="ARBA" id="ARBA00004418"/>
    </source>
</evidence>
<reference evidence="6 7" key="1">
    <citation type="submission" date="2024-09" db="EMBL/GenBank/DDBJ databases">
        <authorList>
            <person name="Sun Q."/>
            <person name="Mori K."/>
        </authorList>
    </citation>
    <scope>NUCLEOTIDE SEQUENCE [LARGE SCALE GENOMIC DNA]</scope>
    <source>
        <strain evidence="6 7">CCM 8543</strain>
    </source>
</reference>
<name>A0ABV6D636_9HYPH</name>
<dbReference type="Pfam" id="PF00496">
    <property type="entry name" value="SBP_bac_5"/>
    <property type="match status" value="1"/>
</dbReference>
<dbReference type="InterPro" id="IPR030678">
    <property type="entry name" value="Peptide/Ni-bd"/>
</dbReference>
<feature type="signal peptide" evidence="4">
    <location>
        <begin position="1"/>
        <end position="22"/>
    </location>
</feature>
<keyword evidence="7" id="KW-1185">Reference proteome</keyword>
<sequence length="498" mass="54355">MSRSMLLGSLFAAAGALTPAFAQDASVTVVLAEEPDLVEPCMATRSNIGRIVLGNISETLTELDVRGGEGLKPRLAESWELVDDGTWRFHLRQGVTFSDGSAFDAEDVKHSFERAGSDQITCEISRYYEGIEITPTVVDAHTIDFTAEPAQPILPLLLSLLTIVPSETPIEFTREPVGTGPYVMTDWTPGQSITLERRGDYWGEQPEVARATYVFRADPSVRAAMVAAGEADIAPSISAIDATTDMDVAYPNSETTYLRIDHSVPPLNDKRVREALNLAIDRDAFIGTVLAAGTEIAVAIVPPTTLGWNGDIEPWGYDPERAKALLAEAKADGVPVDAEILLVGRTANFPGATETFEAIQSMLSEVGFNVRLQMVEVAEHEQYYSKPYVQTQPILVGAQHDNSRGDPVFSMYFKYHSEGRQSGIADARVDELIEAATAATGEKREALWRELFAYLHDEVIADVLLFHMVGHARVGERVDFTPTIATNSQLQLAEIGLK</sequence>
<dbReference type="Proteomes" id="UP001589755">
    <property type="component" value="Unassembled WGS sequence"/>
</dbReference>
<dbReference type="PANTHER" id="PTHR30290">
    <property type="entry name" value="PERIPLASMIC BINDING COMPONENT OF ABC TRANSPORTER"/>
    <property type="match status" value="1"/>
</dbReference>
<evidence type="ECO:0000313" key="7">
    <source>
        <dbReference type="Proteomes" id="UP001589755"/>
    </source>
</evidence>
<comment type="caution">
    <text evidence="6">The sequence shown here is derived from an EMBL/GenBank/DDBJ whole genome shotgun (WGS) entry which is preliminary data.</text>
</comment>
<evidence type="ECO:0000256" key="2">
    <source>
        <dbReference type="ARBA" id="ARBA00005695"/>
    </source>
</evidence>
<protein>
    <submittedName>
        <fullName evidence="6">ABC transporter substrate-binding protein</fullName>
    </submittedName>
</protein>
<comment type="similarity">
    <text evidence="2">Belongs to the bacterial solute-binding protein 5 family.</text>
</comment>
<evidence type="ECO:0000256" key="3">
    <source>
        <dbReference type="ARBA" id="ARBA00022729"/>
    </source>
</evidence>
<dbReference type="EMBL" id="JBHLXD010000008">
    <property type="protein sequence ID" value="MFC0208081.1"/>
    <property type="molecule type" value="Genomic_DNA"/>
</dbReference>
<evidence type="ECO:0000313" key="6">
    <source>
        <dbReference type="EMBL" id="MFC0208081.1"/>
    </source>
</evidence>
<organism evidence="6 7">
    <name type="scientific">Chelativorans intermedius</name>
    <dbReference type="NCBI Taxonomy" id="515947"/>
    <lineage>
        <taxon>Bacteria</taxon>
        <taxon>Pseudomonadati</taxon>
        <taxon>Pseudomonadota</taxon>
        <taxon>Alphaproteobacteria</taxon>
        <taxon>Hyphomicrobiales</taxon>
        <taxon>Phyllobacteriaceae</taxon>
        <taxon>Chelativorans</taxon>
    </lineage>
</organism>